<feature type="region of interest" description="Disordered" evidence="1">
    <location>
        <begin position="190"/>
        <end position="209"/>
    </location>
</feature>
<proteinExistence type="predicted"/>
<evidence type="ECO:0000313" key="4">
    <source>
        <dbReference type="Proteomes" id="UP000076268"/>
    </source>
</evidence>
<dbReference type="Pfam" id="PF20046">
    <property type="entry name" value="DUF6448"/>
    <property type="match status" value="1"/>
</dbReference>
<feature type="chain" id="PRO_5007594843" evidence="2">
    <location>
        <begin position="27"/>
        <end position="209"/>
    </location>
</feature>
<dbReference type="STRING" id="1794912.AXX12_11115"/>
<feature type="signal peptide" evidence="2">
    <location>
        <begin position="1"/>
        <end position="26"/>
    </location>
</feature>
<reference evidence="3 4" key="1">
    <citation type="submission" date="2016-02" db="EMBL/GenBank/DDBJ databases">
        <title>Anaerosporomusa subterraneum gen. nov., sp. nov., a spore-forming obligate anaerobe isolated from saprolite.</title>
        <authorList>
            <person name="Choi J.K."/>
            <person name="Shah M."/>
            <person name="Yee N."/>
        </authorList>
    </citation>
    <scope>NUCLEOTIDE SEQUENCE [LARGE SCALE GENOMIC DNA]</scope>
    <source>
        <strain evidence="3 4">RU4</strain>
    </source>
</reference>
<keyword evidence="4" id="KW-1185">Reference proteome</keyword>
<dbReference type="EMBL" id="LSGP01000020">
    <property type="protein sequence ID" value="KYZ75750.1"/>
    <property type="molecule type" value="Genomic_DNA"/>
</dbReference>
<sequence length="209" mass="22987">MNNMYGWILGVAIMGFVALMPNTAEAHCDTLDGPVVTAAQQALDSKDINRVLPFIPKNGEPELKEAFAKVLAARTGGKSAQEVADRYFFETTVRIHRAGEGAAFTGLQPAGMDFGPALPASEKAIQTGSLTELNQIMAHELAEVLELRLHKIQELKARTPAGDVDAVRKLTSEELQFQIFVHELYEKIREGGAENSHQSEKEPRREHSH</sequence>
<evidence type="ECO:0000313" key="3">
    <source>
        <dbReference type="EMBL" id="KYZ75750.1"/>
    </source>
</evidence>
<keyword evidence="2" id="KW-0732">Signal</keyword>
<gene>
    <name evidence="3" type="ORF">AXX12_11115</name>
</gene>
<organism evidence="3 4">
    <name type="scientific">Anaerosporomusa subterranea</name>
    <dbReference type="NCBI Taxonomy" id="1794912"/>
    <lineage>
        <taxon>Bacteria</taxon>
        <taxon>Bacillati</taxon>
        <taxon>Bacillota</taxon>
        <taxon>Negativicutes</taxon>
        <taxon>Acetonemataceae</taxon>
        <taxon>Anaerosporomusa</taxon>
    </lineage>
</organism>
<dbReference type="RefSeq" id="WP_082816862.1">
    <property type="nucleotide sequence ID" value="NZ_LSGP01000020.1"/>
</dbReference>
<dbReference type="Proteomes" id="UP000076268">
    <property type="component" value="Unassembled WGS sequence"/>
</dbReference>
<name>A0A154BPG6_ANASB</name>
<comment type="caution">
    <text evidence="3">The sequence shown here is derived from an EMBL/GenBank/DDBJ whole genome shotgun (WGS) entry which is preliminary data.</text>
</comment>
<dbReference type="AlphaFoldDB" id="A0A154BPG6"/>
<protein>
    <submittedName>
        <fullName evidence="3">Uncharacterized protein</fullName>
    </submittedName>
</protein>
<evidence type="ECO:0000256" key="1">
    <source>
        <dbReference type="SAM" id="MobiDB-lite"/>
    </source>
</evidence>
<dbReference type="InterPro" id="IPR045613">
    <property type="entry name" value="DUF6448"/>
</dbReference>
<evidence type="ECO:0000256" key="2">
    <source>
        <dbReference type="SAM" id="SignalP"/>
    </source>
</evidence>
<dbReference type="OrthoDB" id="2168082at2"/>
<accession>A0A154BPG6</accession>